<feature type="signal peptide" evidence="1">
    <location>
        <begin position="1"/>
        <end position="18"/>
    </location>
</feature>
<dbReference type="OrthoDB" id="1150971at2"/>
<dbReference type="SUPFAM" id="SSF48452">
    <property type="entry name" value="TPR-like"/>
    <property type="match status" value="1"/>
</dbReference>
<proteinExistence type="predicted"/>
<keyword evidence="1" id="KW-0732">Signal</keyword>
<dbReference type="AlphaFoldDB" id="A0A495DUP2"/>
<accession>A0A495DUP2</accession>
<organism evidence="2 3">
    <name type="scientific">Maribacter vaceletii</name>
    <dbReference type="NCBI Taxonomy" id="1206816"/>
    <lineage>
        <taxon>Bacteria</taxon>
        <taxon>Pseudomonadati</taxon>
        <taxon>Bacteroidota</taxon>
        <taxon>Flavobacteriia</taxon>
        <taxon>Flavobacteriales</taxon>
        <taxon>Flavobacteriaceae</taxon>
        <taxon>Maribacter</taxon>
    </lineage>
</organism>
<reference evidence="2 3" key="1">
    <citation type="submission" date="2018-10" db="EMBL/GenBank/DDBJ databases">
        <title>Genomic Encyclopedia of Archaeal and Bacterial Type Strains, Phase II (KMG-II): from individual species to whole genera.</title>
        <authorList>
            <person name="Goeker M."/>
        </authorList>
    </citation>
    <scope>NUCLEOTIDE SEQUENCE [LARGE SCALE GENOMIC DNA]</scope>
    <source>
        <strain evidence="2 3">DSM 25230</strain>
    </source>
</reference>
<gene>
    <name evidence="2" type="ORF">CLV91_2660</name>
</gene>
<keyword evidence="3" id="KW-1185">Reference proteome</keyword>
<dbReference type="RefSeq" id="WP_121068672.1">
    <property type="nucleotide sequence ID" value="NZ_RBIQ01000010.1"/>
</dbReference>
<feature type="chain" id="PRO_5019747951" description="Tetratricopeptide repeat protein" evidence="1">
    <location>
        <begin position="19"/>
        <end position="207"/>
    </location>
</feature>
<dbReference type="Proteomes" id="UP000269412">
    <property type="component" value="Unassembled WGS sequence"/>
</dbReference>
<evidence type="ECO:0008006" key="4">
    <source>
        <dbReference type="Google" id="ProtNLM"/>
    </source>
</evidence>
<dbReference type="InterPro" id="IPR011990">
    <property type="entry name" value="TPR-like_helical_dom_sf"/>
</dbReference>
<dbReference type="EMBL" id="RBIQ01000010">
    <property type="protein sequence ID" value="RKR07899.1"/>
    <property type="molecule type" value="Genomic_DNA"/>
</dbReference>
<evidence type="ECO:0000313" key="3">
    <source>
        <dbReference type="Proteomes" id="UP000269412"/>
    </source>
</evidence>
<evidence type="ECO:0000256" key="1">
    <source>
        <dbReference type="SAM" id="SignalP"/>
    </source>
</evidence>
<name>A0A495DUP2_9FLAO</name>
<comment type="caution">
    <text evidence="2">The sequence shown here is derived from an EMBL/GenBank/DDBJ whole genome shotgun (WGS) entry which is preliminary data.</text>
</comment>
<sequence length="207" mass="23122">MKKVITILAVFISTLTFAQDQYTKGMQKAFGLWGEGKTAEASNLFERISTAEMDNWLPAYYAAQVNTVASFGEKDKEKLVKQLEKAQEFVDIAKAISPNNPEILIQQAMIHTAYVVFDGASYGMTLSPEIVALYQKALAIAPDNPRVVFSKAEWDMGSAKYFGQDTAPYCKEVERALELFANFKPESEFHPNWGKDRAEIVAKDCGK</sequence>
<evidence type="ECO:0000313" key="2">
    <source>
        <dbReference type="EMBL" id="RKR07899.1"/>
    </source>
</evidence>
<dbReference type="Gene3D" id="1.25.40.10">
    <property type="entry name" value="Tetratricopeptide repeat domain"/>
    <property type="match status" value="1"/>
</dbReference>
<protein>
    <recommendedName>
        <fullName evidence="4">Tetratricopeptide repeat protein</fullName>
    </recommendedName>
</protein>